<evidence type="ECO:0000259" key="5">
    <source>
        <dbReference type="PROSITE" id="PS50994"/>
    </source>
</evidence>
<feature type="region of interest" description="Disordered" evidence="2">
    <location>
        <begin position="1770"/>
        <end position="1792"/>
    </location>
</feature>
<dbReference type="InterPro" id="IPR012337">
    <property type="entry name" value="RNaseH-like_sf"/>
</dbReference>
<proteinExistence type="predicted"/>
<evidence type="ECO:0000259" key="3">
    <source>
        <dbReference type="PROSITE" id="PS50103"/>
    </source>
</evidence>
<feature type="region of interest" description="Disordered" evidence="2">
    <location>
        <begin position="876"/>
        <end position="905"/>
    </location>
</feature>
<dbReference type="InterPro" id="IPR000571">
    <property type="entry name" value="Znf_CCCH"/>
</dbReference>
<feature type="region of interest" description="Disordered" evidence="2">
    <location>
        <begin position="2143"/>
        <end position="2220"/>
    </location>
</feature>
<dbReference type="PROSITE" id="PS50103">
    <property type="entry name" value="ZF_C3H1"/>
    <property type="match status" value="1"/>
</dbReference>
<keyword evidence="7" id="KW-1185">Reference proteome</keyword>
<gene>
    <name evidence="6" type="primary">GIP</name>
    <name evidence="6" type="ORF">SNAT2548_LOCUS18163</name>
</gene>
<evidence type="ECO:0000256" key="1">
    <source>
        <dbReference type="PROSITE-ProRule" id="PRU00723"/>
    </source>
</evidence>
<feature type="domain" description="C3H1-type" evidence="3">
    <location>
        <begin position="826"/>
        <end position="854"/>
    </location>
</feature>
<evidence type="ECO:0000256" key="2">
    <source>
        <dbReference type="SAM" id="MobiDB-lite"/>
    </source>
</evidence>
<name>A0A812P1I7_9DINO</name>
<feature type="compositionally biased region" description="Basic and acidic residues" evidence="2">
    <location>
        <begin position="271"/>
        <end position="289"/>
    </location>
</feature>
<feature type="compositionally biased region" description="Acidic residues" evidence="2">
    <location>
        <begin position="2201"/>
        <end position="2212"/>
    </location>
</feature>
<feature type="compositionally biased region" description="Low complexity" evidence="2">
    <location>
        <begin position="2503"/>
        <end position="2522"/>
    </location>
</feature>
<dbReference type="Proteomes" id="UP000604046">
    <property type="component" value="Unassembled WGS sequence"/>
</dbReference>
<feature type="region of interest" description="Disordered" evidence="2">
    <location>
        <begin position="271"/>
        <end position="298"/>
    </location>
</feature>
<feature type="compositionally biased region" description="Basic and acidic residues" evidence="2">
    <location>
        <begin position="20"/>
        <end position="59"/>
    </location>
</feature>
<feature type="compositionally biased region" description="Basic and acidic residues" evidence="2">
    <location>
        <begin position="3100"/>
        <end position="3116"/>
    </location>
</feature>
<sequence>MEKKESAPAESRPSPFWSEEAQRKFMETHGDRDTQRPAILEKYEQTATRHEEQQLREPPYEQAQASSSTSLDDAKKPVVVNSSAESDSGGRAKAPSVESLSMIAKVQARADGSPDRLSLGMESAYSGKSASSRHETLGQEGIKPEPEIIAESRETEPRSPGEPGMTFQEPAMAQLLRQLSGLVTQALQEQVAPTLQQVLVNQAQLESRLDQMEVASRPASTDGDGLIERTRMLELSTPTEDVKTSHFPVMSSSESVDRVNALGVQSIRPKAEQAEVPHEVQLEGGKPEAGDDQGLTLPSKGTVWVGTTEYAWRVSAGGLKLVPVQTQQHEADQQPVQEFGVRAAGSGGSVPTDRIFSNRAVSPFERYPGTRSEPGRDDIGRVSIERQLKPNISDPCPTPNAPPLPPKLEQGTESQVGFGPYEGIPPVPTARCSGAAGKGTGNRSSSREVQEGGRSDVHSRPVTPVKPRIVYPFSPGGTEIRPPNHSPPRRPTRSPNSRTKVAAGTENPPPAQTDMQQLVVALERAIRVGRGDSRTEDVKSIAELPKLEIRDNERELTPLIAGDWMALLGPSLRDLSANASEWWAEVQSAYQAFYTKWLESSPIERLLLLPERPNRFDAGPFARVEQRAVSLLLKAVPSSIKEEVVAMRKLSSIEILGAIMTTYQPGGLKERSALLKYLTAPEPAKGVTEALRAIRRWSRWRKRATELQISIPDSTLLIAGLDVMTSQVLSQHTDALFRIQTFRHQHTIDMVPTADKALSLSQMIQAELQVLENAGSHKRPKIAKVADGNAEGSDNANTAPSNKGKGKGKGDGKSVAKGSEAPEGNKGGGKACYHWMSKAGCKLGRQCRFPHDKAALNAALDVGSRCYVCSGIGHKAQDCPSQSQVEGEDRATKGKAKGNSKAQPNVPAVKRVEEDTPQAKLISAATDLLQQMQTKAVSLASSLNRISADGPRTGLIDSGASTCLRTARDDEPKGLVKKTVDLAQGTAELFVTPCGTLVSPTPVETIVALGLLIKIGCRLQWGEKECTLWHPSRGQIRLEVSSGCPRVPEELALELIQEIEQYRVNTVGAAIKALQAKDNGSLPQPKEAISKLTDEILRGGDVAGSLGELVLSLWPEIPNAILQDLVAWASQDSTTLVFNRRKRRAVSKAKGVLIHLFAGESRKEIETHARAKGYEVVSVGLQEDFASIQTFVYVLHLAAQGVVDIIFAAPPGGTNSVCRFIQPGPKLLRTREGTSRWGLVGLSPAEQVKVKQADELYLRTLLLMHVAEEGRRRVNKPPTWSLIENPQDPATYVRPDSNLHQQARRHGGFPSFFATREFQISSELLGMRQYHGDQGPYGHETRRPTTWASTRELPELKKGPGVGPSVDGAVEEEWLAAKCSKWAPGMIRLLLNLAPSLSQSGIKVAKADSMDWEEHVRNGHWPPSRRCRRCIAACARHRAHRRIRCPASWVLSADTIGPFKKAEDETSPDLRYLLIACVVVPVDGKGKPVLGPEQQQAEAAEDTAVKADEELADYEPTEMPDDENQINIPLEELFGPDVEEAPLVGKALQEYEECLKACQQDADELTAATKECKVDGLAWKEVVFVETLRRKTPAATAQALTRILTQAHELGLPVVRLHTDSGSEYVNPQIRKMATRFQLKQTCAAPEEHNSNGRSENIVQRVKNQMNMLLGLPNSDPVLWPLAAKSVVATWRAQTLRQMGMPAPAVVPFGTHAQVLCRSWLRKSKQSWKAKAVDATVLCPASLIKLGYVVRIGKRLSVVTKLFQGEEPPLTITLNPGQDPPPMSHSLGPETRVSEKASIPSMSHAPPPLVRYRDKAPGPGRRPVVSAIQPHPGRSVEDLQAEQLAKASPFDVDEAVRFVLSSSYVVEPGLQDISSSNKHFSGQHYLFGVYRYGGAVGLTRCCKQRPGMSALLAAIAKAKCPDATFSTIGLCVNGAAYPHRDSNNLPTSVSHWIPLKMPKKGGRLWVELRVGAQVVGQPAVVSAGNTHVPGQFHSPNCPAAFSPMHLHGTEDWNRQESRVVLLLYTVNCLQNLDERSLLELRQYGFSVPCVNEKGGDGVHDARAREGGDPGFQDGVHDARAGVHDARAREGGDPGFQDGVHDARAREGADPGFQGKNGELGGPVCLGLGSHCVCPATTQQAAESGEIGDSRIEDGGSNHSGPNCLQFVGSEEKGSSSGCEGRASSGSLLCEFDGESDGRSDEPEEAESASEEGGDSHRQDARWAASYERVLDREELRCVGGESLGEVYATRTQQEIMDFESWLDERQLRLASMHEGELQQWIDDMPPASEAAQLNRLEINKLWEDVEDLRLELTQLCLKQITEDSQALAEAQAMPADVHEQVVLQTRIVANMQVMANWELWKPAVEAELGSLIQDKQAIYETTQKELDKLQAQGYKVLLIPSKAIFTVKAPGGKYKCRLVACGNYLSSSEGSKLEHRQTVYTPSIGIDALRTALAFSTRRRHTLITVDIKAAFLNAQLLPRNRGSAEKVAAEASNAIDQVEVPSSSSHFQQQSQQQHQRQQQTQKEKTESILAQDSRLDKVTDEVVALVPPRVLVTQGVFSSQARLIIKKALYGLDQSPRDWSFQRDQALRKIIIRHQGTEYRLYQSLAEDSLWLLSSEKPLRGMEATLNISPETSAIAGWVAVYVDDVLVGAENSLAWAVISAIRERWECSEPQEVVNGSQGKVRFLGIDLSWNDNRDLVLSQASYIRELEQRYKSQLDGLGKPTTPLPNAFDDDAREESSDVEDVRRCQTIVGEMLWASIRTRPDITFSVSKLAAAITRAPVGTYRSALHTLAYLVASAECVLIYPRDEREVWKQYKKSTAMEGLLEGYGDASFAPEAKRSMQCVQVHTEGALTGWSCARQAFMAQSSCEAEMIALMELANYTISSSYVFDELLQRRSRKELLGDNVAALALYGGTSASWRTRHLKIRAKAFAERYMEGDLPANHIAGEFNPADSGTKALGAARHWKLCDLMGLHIPRGQTKLAHVSTEHKVENASESKRYLQAVIVACCLCSASAQPTPAASSEGDAALWVLICLVAVTSIALWEAGKAFVRCCLRYGAQRRPVRVSEDESDERLPERQPDSEDELEEQTPLQLALQEIEREREGVREREREEQQQQDYEEGLRRRGARIYVAEPELEPPLPASPAMNPGPQSHIATQYLDDLLVAAPAEHIDRIVQEELNRRATGNPPAPTEIPPAPVREVRVLDFERAREEVLRGQREEQRMGLPPDPPIVIHPGLGPPRNQPPLREIQRASSTWGGLASALHQVLPVEYRRDFYQIDWNRNVLIRWHAATRVRLFTPTQTRLPDGLDIRAVTGRRRSFITDMARQYVLDDSFRGEGAQRYLEAEWRGRTELEISRAILQMVRPAPLPEGVR</sequence>
<dbReference type="GO" id="GO:0003676">
    <property type="term" value="F:nucleic acid binding"/>
    <property type="evidence" value="ECO:0007669"/>
    <property type="project" value="InterPro"/>
</dbReference>
<keyword evidence="1" id="KW-0863">Zinc-finger</keyword>
<feature type="region of interest" description="Disordered" evidence="2">
    <location>
        <begin position="3067"/>
        <end position="3127"/>
    </location>
</feature>
<feature type="domain" description="Integrase catalytic" evidence="5">
    <location>
        <begin position="1538"/>
        <end position="1716"/>
    </location>
</feature>
<reference evidence="6" key="1">
    <citation type="submission" date="2021-02" db="EMBL/GenBank/DDBJ databases">
        <authorList>
            <person name="Dougan E. K."/>
            <person name="Rhodes N."/>
            <person name="Thang M."/>
            <person name="Chan C."/>
        </authorList>
    </citation>
    <scope>NUCLEOTIDE SEQUENCE</scope>
</reference>
<evidence type="ECO:0000313" key="6">
    <source>
        <dbReference type="EMBL" id="CAE7346188.1"/>
    </source>
</evidence>
<protein>
    <submittedName>
        <fullName evidence="6">GIP protein</fullName>
    </submittedName>
</protein>
<evidence type="ECO:0000259" key="4">
    <source>
        <dbReference type="PROSITE" id="PS50158"/>
    </source>
</evidence>
<dbReference type="InterPro" id="IPR001584">
    <property type="entry name" value="Integrase_cat-core"/>
</dbReference>
<dbReference type="InterPro" id="IPR036397">
    <property type="entry name" value="RNaseH_sf"/>
</dbReference>
<feature type="compositionally biased region" description="Basic and acidic residues" evidence="2">
    <location>
        <begin position="445"/>
        <end position="459"/>
    </location>
</feature>
<organism evidence="6 7">
    <name type="scientific">Symbiodinium natans</name>
    <dbReference type="NCBI Taxonomy" id="878477"/>
    <lineage>
        <taxon>Eukaryota</taxon>
        <taxon>Sar</taxon>
        <taxon>Alveolata</taxon>
        <taxon>Dinophyceae</taxon>
        <taxon>Suessiales</taxon>
        <taxon>Symbiodiniaceae</taxon>
        <taxon>Symbiodinium</taxon>
    </lineage>
</organism>
<dbReference type="CDD" id="cd09272">
    <property type="entry name" value="RNase_HI_RT_Ty1"/>
    <property type="match status" value="1"/>
</dbReference>
<dbReference type="EMBL" id="CAJNDS010002135">
    <property type="protein sequence ID" value="CAE7346188.1"/>
    <property type="molecule type" value="Genomic_DNA"/>
</dbReference>
<dbReference type="PROSITE" id="PS50158">
    <property type="entry name" value="ZF_CCHC"/>
    <property type="match status" value="1"/>
</dbReference>
<accession>A0A812P1I7</accession>
<keyword evidence="1" id="KW-0479">Metal-binding</keyword>
<feature type="compositionally biased region" description="Pro residues" evidence="2">
    <location>
        <begin position="396"/>
        <end position="406"/>
    </location>
</feature>
<feature type="compositionally biased region" description="Basic and acidic residues" evidence="2">
    <location>
        <begin position="3067"/>
        <end position="3083"/>
    </location>
</feature>
<dbReference type="SUPFAM" id="SSF53098">
    <property type="entry name" value="Ribonuclease H-like"/>
    <property type="match status" value="1"/>
</dbReference>
<feature type="region of interest" description="Disordered" evidence="2">
    <location>
        <begin position="2501"/>
        <end position="2530"/>
    </location>
</feature>
<feature type="compositionally biased region" description="Polar residues" evidence="2">
    <location>
        <begin position="792"/>
        <end position="801"/>
    </location>
</feature>
<feature type="region of interest" description="Disordered" evidence="2">
    <location>
        <begin position="2719"/>
        <end position="2740"/>
    </location>
</feature>
<dbReference type="PROSITE" id="PS50994">
    <property type="entry name" value="INTEGRASE"/>
    <property type="match status" value="1"/>
</dbReference>
<comment type="caution">
    <text evidence="6">The sequence shown here is derived from an EMBL/GenBank/DDBJ whole genome shotgun (WGS) entry which is preliminary data.</text>
</comment>
<feature type="region of interest" description="Disordered" evidence="2">
    <location>
        <begin position="389"/>
        <end position="512"/>
    </location>
</feature>
<dbReference type="SMART" id="SM00343">
    <property type="entry name" value="ZnF_C2HC"/>
    <property type="match status" value="1"/>
</dbReference>
<dbReference type="Gene3D" id="3.30.420.10">
    <property type="entry name" value="Ribonuclease H-like superfamily/Ribonuclease H"/>
    <property type="match status" value="1"/>
</dbReference>
<dbReference type="InterPro" id="IPR001878">
    <property type="entry name" value="Znf_CCHC"/>
</dbReference>
<evidence type="ECO:0000313" key="7">
    <source>
        <dbReference type="Proteomes" id="UP000604046"/>
    </source>
</evidence>
<dbReference type="GO" id="GO:0008270">
    <property type="term" value="F:zinc ion binding"/>
    <property type="evidence" value="ECO:0007669"/>
    <property type="project" value="UniProtKB-KW"/>
</dbReference>
<feature type="region of interest" description="Disordered" evidence="2">
    <location>
        <begin position="786"/>
        <end position="829"/>
    </location>
</feature>
<dbReference type="GO" id="GO:0015074">
    <property type="term" value="P:DNA integration"/>
    <property type="evidence" value="ECO:0007669"/>
    <property type="project" value="InterPro"/>
</dbReference>
<feature type="region of interest" description="Disordered" evidence="2">
    <location>
        <begin position="1"/>
        <end position="166"/>
    </location>
</feature>
<feature type="compositionally biased region" description="Basic and acidic residues" evidence="2">
    <location>
        <begin position="132"/>
        <end position="159"/>
    </location>
</feature>
<feature type="domain" description="CCHC-type" evidence="4">
    <location>
        <begin position="865"/>
        <end position="881"/>
    </location>
</feature>
<keyword evidence="1" id="KW-0862">Zinc</keyword>
<feature type="zinc finger region" description="C3H1-type" evidence="1">
    <location>
        <begin position="826"/>
        <end position="854"/>
    </location>
</feature>